<protein>
    <recommendedName>
        <fullName evidence="5">Nucleoporin Nup54 alpha-helical domain-containing protein</fullName>
    </recommendedName>
</protein>
<accession>A0ABR4DG27</accession>
<feature type="domain" description="Nucleoporin Nup54 alpha-helical" evidence="5">
    <location>
        <begin position="116"/>
        <end position="249"/>
    </location>
</feature>
<feature type="compositionally biased region" description="Pro residues" evidence="4">
    <location>
        <begin position="317"/>
        <end position="326"/>
    </location>
</feature>
<keyword evidence="7" id="KW-1185">Reference proteome</keyword>
<proteinExistence type="predicted"/>
<dbReference type="Pfam" id="PF13874">
    <property type="entry name" value="Nup54"/>
    <property type="match status" value="1"/>
</dbReference>
<feature type="compositionally biased region" description="Low complexity" evidence="4">
    <location>
        <begin position="25"/>
        <end position="57"/>
    </location>
</feature>
<evidence type="ECO:0000313" key="7">
    <source>
        <dbReference type="Proteomes" id="UP001600064"/>
    </source>
</evidence>
<comment type="caution">
    <text evidence="6">The sequence shown here is derived from an EMBL/GenBank/DDBJ whole genome shotgun (WGS) entry which is preliminary data.</text>
</comment>
<reference evidence="6 7" key="1">
    <citation type="journal article" date="2024" name="Commun. Biol.">
        <title>Comparative genomic analysis of thermophilic fungi reveals convergent evolutionary adaptations and gene losses.</title>
        <authorList>
            <person name="Steindorff A.S."/>
            <person name="Aguilar-Pontes M.V."/>
            <person name="Robinson A.J."/>
            <person name="Andreopoulos B."/>
            <person name="LaButti K."/>
            <person name="Kuo A."/>
            <person name="Mondo S."/>
            <person name="Riley R."/>
            <person name="Otillar R."/>
            <person name="Haridas S."/>
            <person name="Lipzen A."/>
            <person name="Grimwood J."/>
            <person name="Schmutz J."/>
            <person name="Clum A."/>
            <person name="Reid I.D."/>
            <person name="Moisan M.C."/>
            <person name="Butler G."/>
            <person name="Nguyen T.T.M."/>
            <person name="Dewar K."/>
            <person name="Conant G."/>
            <person name="Drula E."/>
            <person name="Henrissat B."/>
            <person name="Hansel C."/>
            <person name="Singer S."/>
            <person name="Hutchinson M.I."/>
            <person name="de Vries R.P."/>
            <person name="Natvig D.O."/>
            <person name="Powell A.J."/>
            <person name="Tsang A."/>
            <person name="Grigoriev I.V."/>
        </authorList>
    </citation>
    <scope>NUCLEOTIDE SEQUENCE [LARGE SCALE GENOMIC DNA]</scope>
    <source>
        <strain evidence="6 7">ATCC 22073</strain>
    </source>
</reference>
<keyword evidence="2" id="KW-0813">Transport</keyword>
<evidence type="ECO:0000256" key="4">
    <source>
        <dbReference type="SAM" id="MobiDB-lite"/>
    </source>
</evidence>
<dbReference type="InterPro" id="IPR024864">
    <property type="entry name" value="Nup54/Nup57/Nup44"/>
</dbReference>
<gene>
    <name evidence="6" type="ORF">VTJ83DRAFT_1486</name>
</gene>
<dbReference type="EMBL" id="JAZGUE010000002">
    <property type="protein sequence ID" value="KAL2269302.1"/>
    <property type="molecule type" value="Genomic_DNA"/>
</dbReference>
<dbReference type="SUPFAM" id="SSF81995">
    <property type="entry name" value="beta-sandwich domain of Sec23/24"/>
    <property type="match status" value="1"/>
</dbReference>
<dbReference type="Proteomes" id="UP001600064">
    <property type="component" value="Unassembled WGS sequence"/>
</dbReference>
<sequence>MFNSVNRQPGLLGPSSTSLFGVSTQQPQPQQQQQQQQQQPQLQLQQSQQQPNPIPQLGGSLWQPGSATGYQKSIPDQIKLIMEKWDPQNPNCAFKTYLYNKVDEHTVPLYGPGPLDDPKDWEEALQHKPAPNFIPVLCAGFPAIIARVALQRRVMVEFNNKLHAINASLDAILSRHDLEHTVRAFNARRRHAELSKRCLALASRVQVLRNRGYALSGDEDELKQKLAKIDKSIQDPALSARMEELWSRLIILRGYADSLKDEIIKPGFAEVDGLDEEVEAKAKKILEDYEKQLQHLKKQVEEAKKDFEEWEKQHNPAPAPMTAPAS</sequence>
<evidence type="ECO:0000256" key="1">
    <source>
        <dbReference type="ARBA" id="ARBA00004123"/>
    </source>
</evidence>
<evidence type="ECO:0000256" key="2">
    <source>
        <dbReference type="ARBA" id="ARBA00022448"/>
    </source>
</evidence>
<dbReference type="RefSeq" id="XP_070868026.1">
    <property type="nucleotide sequence ID" value="XM_071007650.1"/>
</dbReference>
<dbReference type="Gene3D" id="1.20.5.490">
    <property type="entry name" value="Single helix bin"/>
    <property type="match status" value="1"/>
</dbReference>
<organism evidence="6 7">
    <name type="scientific">Remersonia thermophila</name>
    <dbReference type="NCBI Taxonomy" id="72144"/>
    <lineage>
        <taxon>Eukaryota</taxon>
        <taxon>Fungi</taxon>
        <taxon>Dikarya</taxon>
        <taxon>Ascomycota</taxon>
        <taxon>Pezizomycotina</taxon>
        <taxon>Sordariomycetes</taxon>
        <taxon>Sordariomycetidae</taxon>
        <taxon>Sordariales</taxon>
        <taxon>Sordariales incertae sedis</taxon>
        <taxon>Remersonia</taxon>
    </lineage>
</organism>
<feature type="compositionally biased region" description="Polar residues" evidence="4">
    <location>
        <begin position="14"/>
        <end position="24"/>
    </location>
</feature>
<evidence type="ECO:0000259" key="5">
    <source>
        <dbReference type="Pfam" id="PF13874"/>
    </source>
</evidence>
<dbReference type="GeneID" id="98122294"/>
<dbReference type="PANTHER" id="PTHR13000:SF0">
    <property type="entry name" value="NUCLEOPORIN P54"/>
    <property type="match status" value="1"/>
</dbReference>
<dbReference type="Gene3D" id="1.20.5.3600">
    <property type="match status" value="1"/>
</dbReference>
<name>A0ABR4DG27_9PEZI</name>
<feature type="region of interest" description="Disordered" evidence="4">
    <location>
        <begin position="1"/>
        <end position="68"/>
    </location>
</feature>
<evidence type="ECO:0000256" key="3">
    <source>
        <dbReference type="ARBA" id="ARBA00023242"/>
    </source>
</evidence>
<feature type="region of interest" description="Disordered" evidence="4">
    <location>
        <begin position="306"/>
        <end position="326"/>
    </location>
</feature>
<dbReference type="Pfam" id="PF18570">
    <property type="entry name" value="Nup54_57_C"/>
    <property type="match status" value="1"/>
</dbReference>
<comment type="subcellular location">
    <subcellularLocation>
        <location evidence="1">Nucleus</location>
    </subcellularLocation>
</comment>
<evidence type="ECO:0000313" key="6">
    <source>
        <dbReference type="EMBL" id="KAL2269302.1"/>
    </source>
</evidence>
<keyword evidence="3" id="KW-0539">Nucleus</keyword>
<dbReference type="InterPro" id="IPR025712">
    <property type="entry name" value="Nup54_alpha-helical_dom"/>
</dbReference>
<dbReference type="PANTHER" id="PTHR13000">
    <property type="entry name" value="NUCLEOPORIN P54"/>
    <property type="match status" value="1"/>
</dbReference>